<evidence type="ECO:0000313" key="4">
    <source>
        <dbReference type="Proteomes" id="UP000472271"/>
    </source>
</evidence>
<dbReference type="PANTHER" id="PTHR20765:SF1">
    <property type="entry name" value="EQUILIBRATIVE NUCLEOBASE TRANSPORTER 1"/>
    <property type="match status" value="1"/>
</dbReference>
<reference evidence="3" key="2">
    <citation type="submission" date="2025-08" db="UniProtKB">
        <authorList>
            <consortium name="Ensembl"/>
        </authorList>
    </citation>
    <scope>IDENTIFICATION</scope>
</reference>
<feature type="transmembrane region" description="Helical" evidence="2">
    <location>
        <begin position="315"/>
        <end position="337"/>
    </location>
</feature>
<evidence type="ECO:0000256" key="1">
    <source>
        <dbReference type="ARBA" id="ARBA00004141"/>
    </source>
</evidence>
<sequence>MACSENCLPVRRWLTFATGLVECLCFAGAVFGWASLVFVLKSEGYFSSLCVNTTGVNGTQALDCRGQDEQFSLVFTIASFMNNFLTLPNGFLFDRFGTTVFVLLKVGNLFGAHRSTVITLYNGAFDSSSALFLVIKLLHEAGVSLYASFLFLSTCSVIHLLRTFFLLPRKFIPYPLPEHYTYGINCGKSNTLRLEQATENDSTQRSIEETPLDMNSPVKQEKSFRECLLSRFFVWHLLWLSVMQLRHYLFIGTLNPMLQRLSAGEPSLVSKYINAFAITQLCGVLCAPWNGLIMDRHKGKPRATGESEYEADLRASVLSLFLTALQCVLFSVCATIPSLPLQYLTFILQVLNRSFLYGGNAAFISIAFPSCHFGKLYGLAMALSAVFSVLQYPCFTLVKDVLDGDPFYVNIGLTLLSLVAFIHPLSVYLHCRKRASQWSKSKAVTASS</sequence>
<feature type="transmembrane region" description="Helical" evidence="2">
    <location>
        <begin position="343"/>
        <end position="364"/>
    </location>
</feature>
<organism evidence="3 4">
    <name type="scientific">Sphaeramia orbicularis</name>
    <name type="common">orbiculate cardinalfish</name>
    <dbReference type="NCBI Taxonomy" id="375764"/>
    <lineage>
        <taxon>Eukaryota</taxon>
        <taxon>Metazoa</taxon>
        <taxon>Chordata</taxon>
        <taxon>Craniata</taxon>
        <taxon>Vertebrata</taxon>
        <taxon>Euteleostomi</taxon>
        <taxon>Actinopterygii</taxon>
        <taxon>Neopterygii</taxon>
        <taxon>Teleostei</taxon>
        <taxon>Neoteleostei</taxon>
        <taxon>Acanthomorphata</taxon>
        <taxon>Gobiaria</taxon>
        <taxon>Kurtiformes</taxon>
        <taxon>Apogonoidei</taxon>
        <taxon>Apogonidae</taxon>
        <taxon>Apogoninae</taxon>
        <taxon>Sphaeramia</taxon>
    </lineage>
</organism>
<feature type="transmembrane region" description="Helical" evidence="2">
    <location>
        <begin position="145"/>
        <end position="167"/>
    </location>
</feature>
<keyword evidence="2" id="KW-0472">Membrane</keyword>
<feature type="transmembrane region" description="Helical" evidence="2">
    <location>
        <begin position="16"/>
        <end position="40"/>
    </location>
</feature>
<feature type="transmembrane region" description="Helical" evidence="2">
    <location>
        <begin position="272"/>
        <end position="294"/>
    </location>
</feature>
<dbReference type="InterPro" id="IPR027197">
    <property type="entry name" value="SLC43A3"/>
</dbReference>
<keyword evidence="2" id="KW-1133">Transmembrane helix</keyword>
<proteinExistence type="predicted"/>
<dbReference type="GO" id="GO:0016020">
    <property type="term" value="C:membrane"/>
    <property type="evidence" value="ECO:0007669"/>
    <property type="project" value="UniProtKB-SubCell"/>
</dbReference>
<reference evidence="3" key="3">
    <citation type="submission" date="2025-09" db="UniProtKB">
        <authorList>
            <consortium name="Ensembl"/>
        </authorList>
    </citation>
    <scope>IDENTIFICATION</scope>
</reference>
<protein>
    <submittedName>
        <fullName evidence="3">Solute carrier family 43 member 3b</fullName>
    </submittedName>
</protein>
<dbReference type="PANTHER" id="PTHR20765">
    <property type="entry name" value="SOLUTE CARRIER FAMILY 43 MEMBER 3-RELATED"/>
    <property type="match status" value="1"/>
</dbReference>
<feature type="transmembrane region" description="Helical" evidence="2">
    <location>
        <begin position="376"/>
        <end position="395"/>
    </location>
</feature>
<accession>A0A673A5M2</accession>
<dbReference type="SUPFAM" id="SSF103473">
    <property type="entry name" value="MFS general substrate transporter"/>
    <property type="match status" value="1"/>
</dbReference>
<dbReference type="InterPro" id="IPR036259">
    <property type="entry name" value="MFS_trans_sf"/>
</dbReference>
<keyword evidence="4" id="KW-1185">Reference proteome</keyword>
<feature type="transmembrane region" description="Helical" evidence="2">
    <location>
        <begin position="232"/>
        <end position="252"/>
    </location>
</feature>
<dbReference type="Ensembl" id="ENSSORT00005025270.1">
    <property type="protein sequence ID" value="ENSSORP00005024556.1"/>
    <property type="gene ID" value="ENSSORG00005011804.1"/>
</dbReference>
<dbReference type="AlphaFoldDB" id="A0A673A5M2"/>
<dbReference type="Proteomes" id="UP000472271">
    <property type="component" value="Chromosome 10"/>
</dbReference>
<dbReference type="Gene3D" id="1.20.1250.20">
    <property type="entry name" value="MFS general substrate transporter like domains"/>
    <property type="match status" value="1"/>
</dbReference>
<comment type="subcellular location">
    <subcellularLocation>
        <location evidence="1">Membrane</location>
        <topology evidence="1">Multi-pass membrane protein</topology>
    </subcellularLocation>
</comment>
<gene>
    <name evidence="3" type="primary">slc43a3</name>
</gene>
<name>A0A673A5M2_9TELE</name>
<evidence type="ECO:0000256" key="2">
    <source>
        <dbReference type="SAM" id="Phobius"/>
    </source>
</evidence>
<reference evidence="3" key="1">
    <citation type="submission" date="2019-06" db="EMBL/GenBank/DDBJ databases">
        <authorList>
            <consortium name="Wellcome Sanger Institute Data Sharing"/>
        </authorList>
    </citation>
    <scope>NUCLEOTIDE SEQUENCE [LARGE SCALE GENOMIC DNA]</scope>
</reference>
<keyword evidence="2" id="KW-0812">Transmembrane</keyword>
<feature type="transmembrane region" description="Helical" evidence="2">
    <location>
        <begin position="407"/>
        <end position="431"/>
    </location>
</feature>
<evidence type="ECO:0000313" key="3">
    <source>
        <dbReference type="Ensembl" id="ENSSORP00005024556.1"/>
    </source>
</evidence>